<feature type="transmembrane region" description="Helical" evidence="14">
    <location>
        <begin position="40"/>
        <end position="58"/>
    </location>
</feature>
<evidence type="ECO:0000259" key="15">
    <source>
        <dbReference type="PROSITE" id="PS50109"/>
    </source>
</evidence>
<dbReference type="Pfam" id="PF02518">
    <property type="entry name" value="HATPase_c"/>
    <property type="match status" value="1"/>
</dbReference>
<keyword evidence="6" id="KW-0808">Transferase</keyword>
<comment type="caution">
    <text evidence="16">The sequence shown here is derived from an EMBL/GenBank/DDBJ whole genome shotgun (WGS) entry which is preliminary data.</text>
</comment>
<dbReference type="GO" id="GO:0000155">
    <property type="term" value="F:phosphorelay sensor kinase activity"/>
    <property type="evidence" value="ECO:0007669"/>
    <property type="project" value="InterPro"/>
</dbReference>
<protein>
    <recommendedName>
        <fullName evidence="3">histidine kinase</fullName>
        <ecNumber evidence="3">2.7.13.3</ecNumber>
    </recommendedName>
</protein>
<dbReference type="InterPro" id="IPR003661">
    <property type="entry name" value="HisK_dim/P_dom"/>
</dbReference>
<keyword evidence="7 14" id="KW-0812">Transmembrane</keyword>
<evidence type="ECO:0000256" key="13">
    <source>
        <dbReference type="ARBA" id="ARBA00023136"/>
    </source>
</evidence>
<sequence length="339" mass="38683">MKPGEYISGQKALIACFLLIIGFMNSVALADPSLSIHPASLLYIDFVSVLIIAGYLFYDFRRKNAFLRELESYDPGGHSSGQGIKHTYEEKWYLAILTRHYRSYLEDLRMANEEKKEWMEYMTSWFHEIKTPIAVSRMLHEAGEGSGSLEEEMDRIEHFVEQALYFSRLNDFNNDYLIQETEIGKIVKDALKVHSKAFFAKKIHLEVRFEYIEALTDKKALLYLFNQLLGNALKYTPAGGELVVSVLSKERLITIRDNGIGISPEDLPRIFEKGFTGKNGRELFSSTGMGLFLAKKIADKLGHEVRIHSERGVFTEARIHFPIPGGATYLGLEAENHEK</sequence>
<organism evidence="16 17">
    <name type="scientific">Neobacillus piezotolerans</name>
    <dbReference type="NCBI Taxonomy" id="2259171"/>
    <lineage>
        <taxon>Bacteria</taxon>
        <taxon>Bacillati</taxon>
        <taxon>Bacillota</taxon>
        <taxon>Bacilli</taxon>
        <taxon>Bacillales</taxon>
        <taxon>Bacillaceae</taxon>
        <taxon>Neobacillus</taxon>
    </lineage>
</organism>
<evidence type="ECO:0000256" key="10">
    <source>
        <dbReference type="ARBA" id="ARBA00022840"/>
    </source>
</evidence>
<evidence type="ECO:0000256" key="6">
    <source>
        <dbReference type="ARBA" id="ARBA00022679"/>
    </source>
</evidence>
<dbReference type="Proteomes" id="UP000257144">
    <property type="component" value="Unassembled WGS sequence"/>
</dbReference>
<evidence type="ECO:0000256" key="4">
    <source>
        <dbReference type="ARBA" id="ARBA00022475"/>
    </source>
</evidence>
<dbReference type="InterPro" id="IPR036890">
    <property type="entry name" value="HATPase_C_sf"/>
</dbReference>
<evidence type="ECO:0000256" key="9">
    <source>
        <dbReference type="ARBA" id="ARBA00022777"/>
    </source>
</evidence>
<keyword evidence="5" id="KW-0597">Phosphoprotein</keyword>
<keyword evidence="13 14" id="KW-0472">Membrane</keyword>
<dbReference type="GO" id="GO:0005524">
    <property type="term" value="F:ATP binding"/>
    <property type="evidence" value="ECO:0007669"/>
    <property type="project" value="UniProtKB-KW"/>
</dbReference>
<dbReference type="OrthoDB" id="9780487at2"/>
<dbReference type="EMBL" id="QNQT01000001">
    <property type="protein sequence ID" value="RDU38305.1"/>
    <property type="molecule type" value="Genomic_DNA"/>
</dbReference>
<evidence type="ECO:0000256" key="5">
    <source>
        <dbReference type="ARBA" id="ARBA00022553"/>
    </source>
</evidence>
<dbReference type="PANTHER" id="PTHR45453:SF2">
    <property type="entry name" value="HISTIDINE KINASE"/>
    <property type="match status" value="1"/>
</dbReference>
<proteinExistence type="predicted"/>
<keyword evidence="11 14" id="KW-1133">Transmembrane helix</keyword>
<evidence type="ECO:0000256" key="11">
    <source>
        <dbReference type="ARBA" id="ARBA00022989"/>
    </source>
</evidence>
<evidence type="ECO:0000256" key="14">
    <source>
        <dbReference type="SAM" id="Phobius"/>
    </source>
</evidence>
<dbReference type="GO" id="GO:0016036">
    <property type="term" value="P:cellular response to phosphate starvation"/>
    <property type="evidence" value="ECO:0007669"/>
    <property type="project" value="TreeGrafter"/>
</dbReference>
<dbReference type="InterPro" id="IPR003594">
    <property type="entry name" value="HATPase_dom"/>
</dbReference>
<evidence type="ECO:0000256" key="8">
    <source>
        <dbReference type="ARBA" id="ARBA00022741"/>
    </source>
</evidence>
<dbReference type="CDD" id="cd00082">
    <property type="entry name" value="HisKA"/>
    <property type="match status" value="1"/>
</dbReference>
<evidence type="ECO:0000256" key="12">
    <source>
        <dbReference type="ARBA" id="ARBA00023012"/>
    </source>
</evidence>
<dbReference type="SUPFAM" id="SSF55874">
    <property type="entry name" value="ATPase domain of HSP90 chaperone/DNA topoisomerase II/histidine kinase"/>
    <property type="match status" value="1"/>
</dbReference>
<reference evidence="16 17" key="1">
    <citation type="submission" date="2018-07" db="EMBL/GenBank/DDBJ databases">
        <title>Bacillus sp. YLB-04 draft genome sequence.</title>
        <authorList>
            <person name="Yu L."/>
            <person name="Tang X."/>
        </authorList>
    </citation>
    <scope>NUCLEOTIDE SEQUENCE [LARGE SCALE GENOMIC DNA]</scope>
    <source>
        <strain evidence="16 17">YLB-04</strain>
    </source>
</reference>
<accession>A0A3D8GV41</accession>
<keyword evidence="10" id="KW-0067">ATP-binding</keyword>
<name>A0A3D8GV41_9BACI</name>
<keyword evidence="17" id="KW-1185">Reference proteome</keyword>
<keyword evidence="12" id="KW-0902">Two-component regulatory system</keyword>
<dbReference type="SMART" id="SM00387">
    <property type="entry name" value="HATPase_c"/>
    <property type="match status" value="1"/>
</dbReference>
<dbReference type="PRINTS" id="PR00344">
    <property type="entry name" value="BCTRLSENSOR"/>
</dbReference>
<dbReference type="RefSeq" id="WP_115450229.1">
    <property type="nucleotide sequence ID" value="NZ_QNQT01000001.1"/>
</dbReference>
<dbReference type="GO" id="GO:0005886">
    <property type="term" value="C:plasma membrane"/>
    <property type="evidence" value="ECO:0007669"/>
    <property type="project" value="UniProtKB-SubCell"/>
</dbReference>
<dbReference type="InterPro" id="IPR004358">
    <property type="entry name" value="Sig_transdc_His_kin-like_C"/>
</dbReference>
<dbReference type="PROSITE" id="PS50109">
    <property type="entry name" value="HIS_KIN"/>
    <property type="match status" value="1"/>
</dbReference>
<dbReference type="InterPro" id="IPR050351">
    <property type="entry name" value="BphY/WalK/GraS-like"/>
</dbReference>
<dbReference type="GO" id="GO:0004721">
    <property type="term" value="F:phosphoprotein phosphatase activity"/>
    <property type="evidence" value="ECO:0007669"/>
    <property type="project" value="TreeGrafter"/>
</dbReference>
<dbReference type="EC" id="2.7.13.3" evidence="3"/>
<gene>
    <name evidence="16" type="ORF">DRW41_01690</name>
</gene>
<evidence type="ECO:0000256" key="1">
    <source>
        <dbReference type="ARBA" id="ARBA00000085"/>
    </source>
</evidence>
<dbReference type="Gene3D" id="3.30.565.10">
    <property type="entry name" value="Histidine kinase-like ATPase, C-terminal domain"/>
    <property type="match status" value="1"/>
</dbReference>
<dbReference type="PANTHER" id="PTHR45453">
    <property type="entry name" value="PHOSPHATE REGULON SENSOR PROTEIN PHOR"/>
    <property type="match status" value="1"/>
</dbReference>
<comment type="catalytic activity">
    <reaction evidence="1">
        <text>ATP + protein L-histidine = ADP + protein N-phospho-L-histidine.</text>
        <dbReference type="EC" id="2.7.13.3"/>
    </reaction>
</comment>
<feature type="domain" description="Histidine kinase" evidence="15">
    <location>
        <begin position="124"/>
        <end position="325"/>
    </location>
</feature>
<evidence type="ECO:0000256" key="7">
    <source>
        <dbReference type="ARBA" id="ARBA00022692"/>
    </source>
</evidence>
<keyword evidence="8" id="KW-0547">Nucleotide-binding</keyword>
<evidence type="ECO:0000313" key="17">
    <source>
        <dbReference type="Proteomes" id="UP000257144"/>
    </source>
</evidence>
<comment type="subcellular location">
    <subcellularLocation>
        <location evidence="2">Cell membrane</location>
        <topology evidence="2">Multi-pass membrane protein</topology>
    </subcellularLocation>
</comment>
<evidence type="ECO:0000256" key="2">
    <source>
        <dbReference type="ARBA" id="ARBA00004651"/>
    </source>
</evidence>
<dbReference type="InterPro" id="IPR005467">
    <property type="entry name" value="His_kinase_dom"/>
</dbReference>
<evidence type="ECO:0000256" key="3">
    <source>
        <dbReference type="ARBA" id="ARBA00012438"/>
    </source>
</evidence>
<evidence type="ECO:0000313" key="16">
    <source>
        <dbReference type="EMBL" id="RDU38305.1"/>
    </source>
</evidence>
<dbReference type="AlphaFoldDB" id="A0A3D8GV41"/>
<keyword evidence="9 16" id="KW-0418">Kinase</keyword>
<keyword evidence="4" id="KW-1003">Cell membrane</keyword>